<dbReference type="RefSeq" id="XP_007827573.1">
    <property type="nucleotide sequence ID" value="XM_007829382.1"/>
</dbReference>
<evidence type="ECO:0000313" key="2">
    <source>
        <dbReference type="EMBL" id="ETS86973.1"/>
    </source>
</evidence>
<proteinExistence type="predicted"/>
<dbReference type="InParanoid" id="W3XLN2"/>
<gene>
    <name evidence="2" type="ORF">PFICI_00801</name>
</gene>
<dbReference type="Pfam" id="PF11951">
    <property type="entry name" value="Fungal_trans_2"/>
    <property type="match status" value="1"/>
</dbReference>
<organism evidence="2 3">
    <name type="scientific">Pestalotiopsis fici (strain W106-1 / CGMCC3.15140)</name>
    <dbReference type="NCBI Taxonomy" id="1229662"/>
    <lineage>
        <taxon>Eukaryota</taxon>
        <taxon>Fungi</taxon>
        <taxon>Dikarya</taxon>
        <taxon>Ascomycota</taxon>
        <taxon>Pezizomycotina</taxon>
        <taxon>Sordariomycetes</taxon>
        <taxon>Xylariomycetidae</taxon>
        <taxon>Amphisphaeriales</taxon>
        <taxon>Sporocadaceae</taxon>
        <taxon>Pestalotiopsis</taxon>
    </lineage>
</organism>
<dbReference type="eggNOG" id="ENOG502SP5N">
    <property type="taxonomic scope" value="Eukaryota"/>
</dbReference>
<dbReference type="PANTHER" id="PTHR47784:SF5">
    <property type="entry name" value="STEROL UPTAKE CONTROL PROTEIN 2"/>
    <property type="match status" value="1"/>
</dbReference>
<reference evidence="3" key="1">
    <citation type="journal article" date="2015" name="BMC Genomics">
        <title>Genomic and transcriptomic analysis of the endophytic fungus Pestalotiopsis fici reveals its lifestyle and high potential for synthesis of natural products.</title>
        <authorList>
            <person name="Wang X."/>
            <person name="Zhang X."/>
            <person name="Liu L."/>
            <person name="Xiang M."/>
            <person name="Wang W."/>
            <person name="Sun X."/>
            <person name="Che Y."/>
            <person name="Guo L."/>
            <person name="Liu G."/>
            <person name="Guo L."/>
            <person name="Wang C."/>
            <person name="Yin W.B."/>
            <person name="Stadler M."/>
            <person name="Zhang X."/>
            <person name="Liu X."/>
        </authorList>
    </citation>
    <scope>NUCLEOTIDE SEQUENCE [LARGE SCALE GENOMIC DNA]</scope>
    <source>
        <strain evidence="3">W106-1 / CGMCC3.15140</strain>
    </source>
</reference>
<evidence type="ECO:0000313" key="3">
    <source>
        <dbReference type="Proteomes" id="UP000030651"/>
    </source>
</evidence>
<keyword evidence="1" id="KW-0539">Nucleus</keyword>
<dbReference type="OrthoDB" id="3546279at2759"/>
<dbReference type="OMA" id="CHSIFAT"/>
<dbReference type="KEGG" id="pfy:PFICI_00801"/>
<sequence>MPRTPELLHIWQDAIPKMAFKSSHLMYQVLAVSAFHKAHLAPSEREHWVLRALGFHGRTTEDLRLATRELTEESCHSIFATASLLVINSFASYSCQSPGSAIEDLLDIFELTRGMNGILKMYESSLWSGPLARQFHPSDQPRDSAELGDVMHDLAKMAASPSNVVGSDPACRQAAESLTYAIERAMLTSSAPHLRVVFYWPIALSDEFMRLLKQKEPSAFVVLWYYARVLSLGEPNVWFLSGWGESLLRDAQHLTHDAVGTLN</sequence>
<dbReference type="HOGENOM" id="CLU_024934_0_4_1"/>
<name>W3XLN2_PESFW</name>
<dbReference type="InterPro" id="IPR053157">
    <property type="entry name" value="Sterol_Uptake_Regulator"/>
</dbReference>
<dbReference type="InterPro" id="IPR021858">
    <property type="entry name" value="Fun_TF"/>
</dbReference>
<keyword evidence="3" id="KW-1185">Reference proteome</keyword>
<accession>W3XLN2</accession>
<evidence type="ECO:0000256" key="1">
    <source>
        <dbReference type="ARBA" id="ARBA00023242"/>
    </source>
</evidence>
<dbReference type="GeneID" id="19265814"/>
<dbReference type="GO" id="GO:0001228">
    <property type="term" value="F:DNA-binding transcription activator activity, RNA polymerase II-specific"/>
    <property type="evidence" value="ECO:0007669"/>
    <property type="project" value="TreeGrafter"/>
</dbReference>
<protein>
    <submittedName>
        <fullName evidence="2">Uncharacterized protein</fullName>
    </submittedName>
</protein>
<dbReference type="AlphaFoldDB" id="W3XLN2"/>
<dbReference type="Proteomes" id="UP000030651">
    <property type="component" value="Unassembled WGS sequence"/>
</dbReference>
<dbReference type="EMBL" id="KI912109">
    <property type="protein sequence ID" value="ETS86973.1"/>
    <property type="molecule type" value="Genomic_DNA"/>
</dbReference>
<dbReference type="PANTHER" id="PTHR47784">
    <property type="entry name" value="STEROL UPTAKE CONTROL PROTEIN 2"/>
    <property type="match status" value="1"/>
</dbReference>